<dbReference type="CDD" id="cd00082">
    <property type="entry name" value="HisKA"/>
    <property type="match status" value="1"/>
</dbReference>
<dbReference type="InterPro" id="IPR004358">
    <property type="entry name" value="Sig_transdc_His_kin-like_C"/>
</dbReference>
<name>A0A163LEH9_DIDRA</name>
<dbReference type="InterPro" id="IPR005467">
    <property type="entry name" value="His_kinase_dom"/>
</dbReference>
<organism evidence="11 12">
    <name type="scientific">Didymella rabiei</name>
    <name type="common">Chickpea ascochyta blight fungus</name>
    <name type="synonym">Mycosphaerella rabiei</name>
    <dbReference type="NCBI Taxonomy" id="5454"/>
    <lineage>
        <taxon>Eukaryota</taxon>
        <taxon>Fungi</taxon>
        <taxon>Dikarya</taxon>
        <taxon>Ascomycota</taxon>
        <taxon>Pezizomycotina</taxon>
        <taxon>Dothideomycetes</taxon>
        <taxon>Pleosporomycetidae</taxon>
        <taxon>Pleosporales</taxon>
        <taxon>Pleosporineae</taxon>
        <taxon>Didymellaceae</taxon>
        <taxon>Ascochyta</taxon>
    </lineage>
</organism>
<dbReference type="Pfam" id="PF02518">
    <property type="entry name" value="HATPase_c"/>
    <property type="match status" value="1"/>
</dbReference>
<dbReference type="InterPro" id="IPR036097">
    <property type="entry name" value="HisK_dim/P_sf"/>
</dbReference>
<feature type="domain" description="HTH tetR-type" evidence="9">
    <location>
        <begin position="434"/>
        <end position="493"/>
    </location>
</feature>
<dbReference type="Pfam" id="PF00440">
    <property type="entry name" value="TetR_N"/>
    <property type="match status" value="1"/>
</dbReference>
<keyword evidence="2 4" id="KW-0238">DNA-binding</keyword>
<dbReference type="PANTHER" id="PTHR43547">
    <property type="entry name" value="TWO-COMPONENT HISTIDINE KINASE"/>
    <property type="match status" value="1"/>
</dbReference>
<dbReference type="Pfam" id="PF00486">
    <property type="entry name" value="Trans_reg_C"/>
    <property type="match status" value="1"/>
</dbReference>
<dbReference type="SUPFAM" id="SSF48498">
    <property type="entry name" value="Tetracyclin repressor-like, C-terminal domain"/>
    <property type="match status" value="1"/>
</dbReference>
<evidence type="ECO:0000259" key="8">
    <source>
        <dbReference type="PROSITE" id="PS50110"/>
    </source>
</evidence>
<dbReference type="SUPFAM" id="SSF55874">
    <property type="entry name" value="ATPase domain of HSP90 chaperone/DNA topoisomerase II/histidine kinase"/>
    <property type="match status" value="1"/>
</dbReference>
<evidence type="ECO:0000256" key="5">
    <source>
        <dbReference type="SAM" id="MobiDB-lite"/>
    </source>
</evidence>
<evidence type="ECO:0000259" key="9">
    <source>
        <dbReference type="PROSITE" id="PS50977"/>
    </source>
</evidence>
<evidence type="ECO:0000313" key="12">
    <source>
        <dbReference type="Proteomes" id="UP000076837"/>
    </source>
</evidence>
<dbReference type="Gene3D" id="1.10.357.10">
    <property type="entry name" value="Tetracycline Repressor, domain 2"/>
    <property type="match status" value="1"/>
</dbReference>
<dbReference type="CDD" id="cd00075">
    <property type="entry name" value="HATPase"/>
    <property type="match status" value="1"/>
</dbReference>
<dbReference type="SUPFAM" id="SSF52172">
    <property type="entry name" value="CheY-like"/>
    <property type="match status" value="1"/>
</dbReference>
<keyword evidence="12" id="KW-1185">Reference proteome</keyword>
<dbReference type="Pfam" id="PF00072">
    <property type="entry name" value="Response_reg"/>
    <property type="match status" value="1"/>
</dbReference>
<dbReference type="SMART" id="SM00862">
    <property type="entry name" value="Trans_reg_C"/>
    <property type="match status" value="1"/>
</dbReference>
<dbReference type="SMART" id="SM00448">
    <property type="entry name" value="REC"/>
    <property type="match status" value="1"/>
</dbReference>
<feature type="compositionally biased region" description="Basic and acidic residues" evidence="5">
    <location>
        <begin position="231"/>
        <end position="264"/>
    </location>
</feature>
<keyword evidence="6" id="KW-0472">Membrane</keyword>
<evidence type="ECO:0000259" key="10">
    <source>
        <dbReference type="PROSITE" id="PS51755"/>
    </source>
</evidence>
<dbReference type="PRINTS" id="PR00344">
    <property type="entry name" value="BCTRLSENSOR"/>
</dbReference>
<dbReference type="SUPFAM" id="SSF46689">
    <property type="entry name" value="Homeodomain-like"/>
    <property type="match status" value="1"/>
</dbReference>
<dbReference type="Gene3D" id="3.40.50.2300">
    <property type="match status" value="1"/>
</dbReference>
<keyword evidence="6" id="KW-0812">Transmembrane</keyword>
<dbReference type="AlphaFoldDB" id="A0A163LEH9"/>
<dbReference type="GO" id="GO:0006355">
    <property type="term" value="P:regulation of DNA-templated transcription"/>
    <property type="evidence" value="ECO:0007669"/>
    <property type="project" value="InterPro"/>
</dbReference>
<dbReference type="InterPro" id="IPR036890">
    <property type="entry name" value="HATPase_C_sf"/>
</dbReference>
<proteinExistence type="predicted"/>
<evidence type="ECO:0000256" key="4">
    <source>
        <dbReference type="PROSITE-ProRule" id="PRU01091"/>
    </source>
</evidence>
<dbReference type="InterPro" id="IPR003661">
    <property type="entry name" value="HisK_dim/P_dom"/>
</dbReference>
<feature type="compositionally biased region" description="Basic and acidic residues" evidence="5">
    <location>
        <begin position="387"/>
        <end position="398"/>
    </location>
</feature>
<dbReference type="Gene3D" id="1.10.10.10">
    <property type="entry name" value="Winged helix-like DNA-binding domain superfamily/Winged helix DNA-binding domain"/>
    <property type="match status" value="1"/>
</dbReference>
<sequence length="1271" mass="135304">MTGQRLVHVAIADDWEACKRFGEYEVSTRGISYDEAGFIRATNPDALASVLDLVFGDLTLPLVVAVIDQDALTSAGIDVEWEAGKPRILRPLPMDEDTVVAELAMERVDGTSAASGSTTGVDAFFRPAATHSAIPTAIQHTSTRSGVVAPWPSKNAIERTDAPAAPGGSSCPNAPQPAGNHAAVVAIPESGFPMNIIVTAPNANPFIPSRDSSPKMGSEMADMPMNGSQCKTRDHRDAGSAQHSLDDAARKQLHENNSGHDSAEHQGQGQCREPSTGRVVRSQRHNVFDGHLCPRVLREAVGHPGQGLGDRGSACSRDQHVRTVGINGDSADHVAIPNRVTQGVGVGEFSSIEGALLTRLERGADLFGCRSWTGDAQLQFVRATVDRGQHEGKQHQPDHGGQAQHHSHQLLAVPYSSGYDELSIPEVDVRADARERRNAIVDAARAVFTERGHDAPLDAVAELAKVGIATLYRNFPTREDLVTAVAVATLTDVREAADIALTAMSTDPINAWHTLVDRLVELRLGALIPALVERSFTELAPEVLAVREVTKTKMTATIGAAQSAGLVRADLQPLEFVMALAKLTRPQIELSDEAMPNLVPRHNGAVTEIPKILVVDDDADVLTSLERGLRLSGFTVLTAVDGADALRVISDKRPDAVVLDINMPVLDGTGVVTALRAAGNEIPICVLSARNSVDDRIAGLESGADDYMVKPFVLAELVARIRAMLRRSNTPAGDHSEGTNTLRVGNLDIDLSGRRVRVDGKEVPLTKREFELLEVLAHNSGIVLTRERLLELVWGYDFVADTNVVDVFIGYLRRKFESGGSPQPVKRRRFSLRTRVAAAAALGATFIVIALGVVVALAIARNNLAQLDRRLETASTVIVANAATAGPFLGAFGDGGAFSVTIRSDTDGTVKSSTPTRLPELPVGSATVDVDGTKYRAYTAEADGINALVSLAVPYAEARDITVDQQRQVAFFGVGAVAAAAALGWLFGGPAVRPLVELTRRIARRDPDLATEVSGIREADELAAAAESMLSDVARAQAATNSALAAARDFASASAHELRTPLTAMRTDIEVLSIHDLDHEQRREILTDLARAQGRVESTLRDLERLAKGELSTAEDFKDTDLTEVCDIAADDARRHHPGLDVGVVTVDSPLPYCIRALPGGIRLILDNAITNAVRHGGASAVRITLARPADSPDTVTITIDDNGCGIPAEERSSVFERFTRGSTAGKTGSGLGLALVAQQAALHGGRTTFHDSPLGGARLLVELRDQPGPE</sequence>
<dbReference type="InterPro" id="IPR001789">
    <property type="entry name" value="Sig_transdc_resp-reg_receiver"/>
</dbReference>
<dbReference type="InterPro" id="IPR036271">
    <property type="entry name" value="Tet_transcr_reg_TetR-rel_C_sf"/>
</dbReference>
<gene>
    <name evidence="11" type="ORF">ST47_g1335</name>
</gene>
<dbReference type="Proteomes" id="UP000076837">
    <property type="component" value="Unassembled WGS sequence"/>
</dbReference>
<feature type="region of interest" description="Disordered" evidence="5">
    <location>
        <begin position="201"/>
        <end position="283"/>
    </location>
</feature>
<dbReference type="STRING" id="5454.A0A163LEH9"/>
<feature type="domain" description="OmpR/PhoB-type" evidence="10">
    <location>
        <begin position="739"/>
        <end position="844"/>
    </location>
</feature>
<dbReference type="InterPro" id="IPR001647">
    <property type="entry name" value="HTH_TetR"/>
</dbReference>
<dbReference type="Gene3D" id="3.20.170.20">
    <property type="entry name" value="Protein of unknown function DUF952"/>
    <property type="match status" value="1"/>
</dbReference>
<feature type="region of interest" description="Disordered" evidence="5">
    <location>
        <begin position="387"/>
        <end position="406"/>
    </location>
</feature>
<dbReference type="InterPro" id="IPR036388">
    <property type="entry name" value="WH-like_DNA-bd_sf"/>
</dbReference>
<dbReference type="GO" id="GO:0000155">
    <property type="term" value="F:phosphorelay sensor kinase activity"/>
    <property type="evidence" value="ECO:0007669"/>
    <property type="project" value="InterPro"/>
</dbReference>
<dbReference type="SMART" id="SM00388">
    <property type="entry name" value="HisKA"/>
    <property type="match status" value="1"/>
</dbReference>
<keyword evidence="1 3" id="KW-0597">Phosphoprotein</keyword>
<reference evidence="11 12" key="1">
    <citation type="journal article" date="2016" name="Sci. Rep.">
        <title>Draft genome sequencing and secretome analysis of fungal phytopathogen Ascochyta rabiei provides insight into the necrotrophic effector repertoire.</title>
        <authorList>
            <person name="Verma S."/>
            <person name="Gazara R.K."/>
            <person name="Nizam S."/>
            <person name="Parween S."/>
            <person name="Chattopadhyay D."/>
            <person name="Verma P.K."/>
        </authorList>
    </citation>
    <scope>NUCLEOTIDE SEQUENCE [LARGE SCALE GENOMIC DNA]</scope>
    <source>
        <strain evidence="11 12">ArDII</strain>
    </source>
</reference>
<feature type="modified residue" description="4-aspartylphosphate" evidence="3">
    <location>
        <position position="660"/>
    </location>
</feature>
<dbReference type="PRINTS" id="PR00455">
    <property type="entry name" value="HTHTETR"/>
</dbReference>
<dbReference type="PROSITE" id="PS51755">
    <property type="entry name" value="OMPR_PHOB"/>
    <property type="match status" value="1"/>
</dbReference>
<dbReference type="InterPro" id="IPR001867">
    <property type="entry name" value="OmpR/PhoB-type_DNA-bd"/>
</dbReference>
<feature type="domain" description="Response regulatory" evidence="8">
    <location>
        <begin position="611"/>
        <end position="725"/>
    </location>
</feature>
<dbReference type="GO" id="GO:0003677">
    <property type="term" value="F:DNA binding"/>
    <property type="evidence" value="ECO:0007669"/>
    <property type="project" value="UniProtKB-UniRule"/>
</dbReference>
<dbReference type="SUPFAM" id="SSF47384">
    <property type="entry name" value="Homodimeric domain of signal transducing histidine kinase"/>
    <property type="match status" value="1"/>
</dbReference>
<evidence type="ECO:0000256" key="2">
    <source>
        <dbReference type="ARBA" id="ARBA00023125"/>
    </source>
</evidence>
<dbReference type="InterPro" id="IPR011006">
    <property type="entry name" value="CheY-like_superfamily"/>
</dbReference>
<feature type="transmembrane region" description="Helical" evidence="6">
    <location>
        <begin position="969"/>
        <end position="988"/>
    </location>
</feature>
<dbReference type="Gene3D" id="3.30.565.10">
    <property type="entry name" value="Histidine kinase-like ATPase, C-terminal domain"/>
    <property type="match status" value="1"/>
</dbReference>
<dbReference type="InterPro" id="IPR003594">
    <property type="entry name" value="HATPase_dom"/>
</dbReference>
<feature type="region of interest" description="Disordered" evidence="5">
    <location>
        <begin position="158"/>
        <end position="179"/>
    </location>
</feature>
<evidence type="ECO:0000256" key="1">
    <source>
        <dbReference type="ARBA" id="ARBA00022553"/>
    </source>
</evidence>
<evidence type="ECO:0000256" key="3">
    <source>
        <dbReference type="PROSITE-ProRule" id="PRU00169"/>
    </source>
</evidence>
<dbReference type="PANTHER" id="PTHR43547:SF2">
    <property type="entry name" value="HYBRID SIGNAL TRANSDUCTION HISTIDINE KINASE C"/>
    <property type="match status" value="1"/>
</dbReference>
<feature type="DNA-binding region" description="OmpR/PhoB-type" evidence="4">
    <location>
        <begin position="739"/>
        <end position="844"/>
    </location>
</feature>
<dbReference type="EMBL" id="JYNV01000060">
    <property type="protein sequence ID" value="KZM27726.1"/>
    <property type="molecule type" value="Genomic_DNA"/>
</dbReference>
<keyword evidence="6" id="KW-1133">Transmembrane helix</keyword>
<dbReference type="PROSITE" id="PS50109">
    <property type="entry name" value="HIS_KIN"/>
    <property type="match status" value="1"/>
</dbReference>
<dbReference type="SMART" id="SM00387">
    <property type="entry name" value="HATPase_c"/>
    <property type="match status" value="1"/>
</dbReference>
<dbReference type="Gene3D" id="1.10.287.130">
    <property type="match status" value="1"/>
</dbReference>
<protein>
    <submittedName>
        <fullName evidence="11">Uncharacterized protein</fullName>
    </submittedName>
</protein>
<dbReference type="CDD" id="cd17627">
    <property type="entry name" value="REC_OmpR_PrrA-like"/>
    <property type="match status" value="1"/>
</dbReference>
<dbReference type="Pfam" id="PF00512">
    <property type="entry name" value="HisKA"/>
    <property type="match status" value="1"/>
</dbReference>
<evidence type="ECO:0000259" key="7">
    <source>
        <dbReference type="PROSITE" id="PS50109"/>
    </source>
</evidence>
<dbReference type="PROSITE" id="PS50110">
    <property type="entry name" value="RESPONSE_REGULATORY"/>
    <property type="match status" value="1"/>
</dbReference>
<dbReference type="CDD" id="cd00383">
    <property type="entry name" value="trans_reg_C"/>
    <property type="match status" value="1"/>
</dbReference>
<dbReference type="PROSITE" id="PS50977">
    <property type="entry name" value="HTH_TETR_2"/>
    <property type="match status" value="1"/>
</dbReference>
<dbReference type="InterPro" id="IPR009057">
    <property type="entry name" value="Homeodomain-like_sf"/>
</dbReference>
<accession>A0A163LEH9</accession>
<comment type="caution">
    <text evidence="11">The sequence shown here is derived from an EMBL/GenBank/DDBJ whole genome shotgun (WGS) entry which is preliminary data.</text>
</comment>
<evidence type="ECO:0000256" key="6">
    <source>
        <dbReference type="SAM" id="Phobius"/>
    </source>
</evidence>
<evidence type="ECO:0000313" key="11">
    <source>
        <dbReference type="EMBL" id="KZM27726.1"/>
    </source>
</evidence>
<feature type="transmembrane region" description="Helical" evidence="6">
    <location>
        <begin position="836"/>
        <end position="860"/>
    </location>
</feature>
<feature type="domain" description="Histidine kinase" evidence="7">
    <location>
        <begin position="1053"/>
        <end position="1268"/>
    </location>
</feature>
<dbReference type="Gene3D" id="6.10.250.690">
    <property type="match status" value="1"/>
</dbReference>